<dbReference type="InterPro" id="IPR050742">
    <property type="entry name" value="Helicase_Restrict-Modif_Enz"/>
</dbReference>
<organism evidence="2 3">
    <name type="scientific">Escherichia coli O104:H4 (strain 2011C-3493)</name>
    <dbReference type="NCBI Taxonomy" id="1133852"/>
    <lineage>
        <taxon>Bacteria</taxon>
        <taxon>Pseudomonadati</taxon>
        <taxon>Pseudomonadota</taxon>
        <taxon>Gammaproteobacteria</taxon>
        <taxon>Enterobacterales</taxon>
        <taxon>Enterobacteriaceae</taxon>
        <taxon>Escherichia</taxon>
    </lineage>
</organism>
<dbReference type="InterPro" id="IPR006935">
    <property type="entry name" value="Helicase/UvrB_N"/>
</dbReference>
<protein>
    <submittedName>
        <fullName evidence="2">PstII restriction-modification enzyme Res subunit</fullName>
    </submittedName>
</protein>
<evidence type="ECO:0000259" key="1">
    <source>
        <dbReference type="Pfam" id="PF04851"/>
    </source>
</evidence>
<dbReference type="GO" id="GO:0005829">
    <property type="term" value="C:cytosol"/>
    <property type="evidence" value="ECO:0007669"/>
    <property type="project" value="TreeGrafter"/>
</dbReference>
<dbReference type="RefSeq" id="WP_000081335.1">
    <property type="nucleotide sequence ID" value="NC_018658.1"/>
</dbReference>
<dbReference type="HOGENOM" id="CLU_336717_0_0_6"/>
<evidence type="ECO:0000313" key="3">
    <source>
        <dbReference type="Proteomes" id="UP000006167"/>
    </source>
</evidence>
<dbReference type="REBASE" id="54395">
    <property type="entry name" value="Eco3493ORF4565P"/>
</dbReference>
<dbReference type="InterPro" id="IPR027417">
    <property type="entry name" value="P-loop_NTPase"/>
</dbReference>
<dbReference type="AlphaFoldDB" id="A0A0E0XXZ5"/>
<dbReference type="Pfam" id="PF04851">
    <property type="entry name" value="ResIII"/>
    <property type="match status" value="1"/>
</dbReference>
<name>A0A0E0XXZ5_ECO1C</name>
<sequence>MSQNNAVKIVNRVSARLSLRDPQDESLCILCDVLEQLDLSKDPDLNRWLAVLHQQYPTVKGFERAFPSLCFALATGVGKTRLMGAMIAWLYLTGRSRHFFVLAPNLTIYEKLKMDFLPGSPKYVFQGIPELAQTPPVLITGDDYQEGRGVRLDYAIAESKTGDLFGGETAPHINIFNISKINALDNAKGAAKSKVAKIRRIQEYVGESYFSYLANLPDLVVLMDEAHRYYASAGAQALNDLNPVLGIELTATPKTVGANPRDFRNIIYHYPLSRALKDGYVKIPAVATRKDFRAANYSEEQLEKIKLEDGIHHHEYVKTELTSFANNTGNKLVKPFMLVVAQDTDHADRLKARIEHDEFFNGAYRGKVITVHSNLTGEESEETMQRLLTVEHDKDTEIVIHVNKLKEGWDVTNLYTIVPLRASASEILTEQTIGRGLRLPYGKRTGVEAVDRLTIIAHDRFQEIIDRANNDDSIIKKVLYIGLDDDENGIPEVKPQQIIVPSMAEYLLGNQIIDNSGLQLCEDKAIYRTNSTPKPILGTETERKVAELTFKVVSEEAKRLTSSQQLSMPEVKANVTRRVQQALREWEVTQHQTSPSSTQIDLAEMIEEQPEQPSFPSMEDAEVQQLVGTITEKLMEYTIDIPRIVVLPEREVNYGFNDFNLSGLDRIALKPGSKELLLTHLENNEQRTISWQEGGETEERLENYLIRYLLDHDEIDYDEHADMLYKLAGQMVSHLCSYQPQEDAESVLKNAGRQLAEFMWAQIKQNMWTTPTGYTGRITQGFDVIHPATFNFAGNEKPRDFRVAIPGGEKNKVRQMIFTGFNKCCYPYQKFDSVDGELRLAQILENDASVVRWMKPRPGQFRIEYTNGRNYEPDFVVEMNNGYCLIEPKKANEIDTPEVQAKTRAALRWCEFANQNAAKNGGKVWRYALIPHNEIELSRTVSGLMADFMMTNSLSA</sequence>
<dbReference type="PATRIC" id="fig|1133852.3.peg.952"/>
<dbReference type="SUPFAM" id="SSF52540">
    <property type="entry name" value="P-loop containing nucleoside triphosphate hydrolases"/>
    <property type="match status" value="1"/>
</dbReference>
<accession>A0A0E0XXZ5</accession>
<dbReference type="Gene3D" id="3.40.50.300">
    <property type="entry name" value="P-loop containing nucleotide triphosphate hydrolases"/>
    <property type="match status" value="2"/>
</dbReference>
<dbReference type="PANTHER" id="PTHR47396:SF1">
    <property type="entry name" value="ATP-DEPENDENT HELICASE IRC3-RELATED"/>
    <property type="match status" value="1"/>
</dbReference>
<dbReference type="KEGG" id="esl:O3K_04560"/>
<dbReference type="GO" id="GO:0016787">
    <property type="term" value="F:hydrolase activity"/>
    <property type="evidence" value="ECO:0007669"/>
    <property type="project" value="InterPro"/>
</dbReference>
<feature type="domain" description="Helicase/UvrB N-terminal" evidence="1">
    <location>
        <begin position="62"/>
        <end position="254"/>
    </location>
</feature>
<dbReference type="GO" id="GO:0003677">
    <property type="term" value="F:DNA binding"/>
    <property type="evidence" value="ECO:0007669"/>
    <property type="project" value="InterPro"/>
</dbReference>
<gene>
    <name evidence="2" type="ordered locus">O3K_04560</name>
</gene>
<dbReference type="EMBL" id="CP003289">
    <property type="protein sequence ID" value="AFS72831.1"/>
    <property type="molecule type" value="Genomic_DNA"/>
</dbReference>
<dbReference type="Proteomes" id="UP000006167">
    <property type="component" value="Chromosome"/>
</dbReference>
<dbReference type="GO" id="GO:0005524">
    <property type="term" value="F:ATP binding"/>
    <property type="evidence" value="ECO:0007669"/>
    <property type="project" value="InterPro"/>
</dbReference>
<proteinExistence type="predicted"/>
<reference evidence="2 3" key="1">
    <citation type="journal article" date="2012" name="PLoS ONE">
        <title>Genomic comparison of Escherichia coli O104:H4 isolates from 2009 and 2011 reveals plasmid, and prophage heterogeneity, including Shiga toxin encoding phage stx2.</title>
        <authorList>
            <consortium name="Threat Characterization Consortium"/>
            <person name="Ahmed S.A."/>
            <person name="Awosika J."/>
            <person name="Baldwin C."/>
            <person name="Bishop-Lilly K.A."/>
            <person name="Biswas B."/>
            <person name="Broomall S."/>
            <person name="Chain P.S."/>
            <person name="Chertkov O."/>
            <person name="Chokoshvili O."/>
            <person name="Coyne S."/>
            <person name="Davenport K."/>
            <person name="Detter J.C."/>
            <person name="Dorman W."/>
            <person name="Erkkila T.H."/>
            <person name="Folster J.P."/>
            <person name="Frey K.G."/>
            <person name="George M."/>
            <person name="Gleasner C."/>
            <person name="Henry M."/>
            <person name="Hill K.K."/>
            <person name="Hubbard K."/>
            <person name="Insalaco J."/>
            <person name="Johnson S."/>
            <person name="Kitzmiller A."/>
            <person name="Krepps M."/>
            <person name="Lo C.C."/>
            <person name="Luu T."/>
            <person name="McNew L.A."/>
            <person name="Minogue T."/>
            <person name="Munk C.A."/>
            <person name="Osborne B."/>
            <person name="Patel M."/>
            <person name="Reitenga K.G."/>
            <person name="Rosenzweig C.N."/>
            <person name="Shea A."/>
            <person name="Shen X."/>
            <person name="Strockbine N."/>
            <person name="Tarr C."/>
            <person name="Teshima H."/>
            <person name="van Gieson E."/>
            <person name="Verratti K."/>
            <person name="Wolcott M."/>
            <person name="Xie G."/>
            <person name="Sozhamannan S."/>
            <person name="Gibbons H.S."/>
        </authorList>
    </citation>
    <scope>NUCLEOTIDE SEQUENCE [LARGE SCALE GENOMIC DNA]</scope>
    <source>
        <strain evidence="2 3">2011C-3493</strain>
    </source>
</reference>
<dbReference type="PANTHER" id="PTHR47396">
    <property type="entry name" value="TYPE I RESTRICTION ENZYME ECOKI R PROTEIN"/>
    <property type="match status" value="1"/>
</dbReference>
<evidence type="ECO:0000313" key="2">
    <source>
        <dbReference type="EMBL" id="AFS72831.1"/>
    </source>
</evidence>